<organism evidence="3 4">
    <name type="scientific">Dietzia natronolimnaea</name>
    <dbReference type="NCBI Taxonomy" id="161920"/>
    <lineage>
        <taxon>Bacteria</taxon>
        <taxon>Bacillati</taxon>
        <taxon>Actinomycetota</taxon>
        <taxon>Actinomycetes</taxon>
        <taxon>Mycobacteriales</taxon>
        <taxon>Dietziaceae</taxon>
        <taxon>Dietzia</taxon>
    </lineage>
</organism>
<dbReference type="AlphaFoldDB" id="A0A2A2WSH1"/>
<dbReference type="OrthoDB" id="4775039at2"/>
<proteinExistence type="predicted"/>
<reference evidence="4" key="1">
    <citation type="submission" date="2017-09" db="EMBL/GenBank/DDBJ databases">
        <authorList>
            <person name="Zhang Y."/>
            <person name="Huang X."/>
            <person name="Liu J."/>
            <person name="Lu L."/>
            <person name="Peng K."/>
        </authorList>
    </citation>
    <scope>NUCLEOTIDE SEQUENCE [LARGE SCALE GENOMIC DNA]</scope>
    <source>
        <strain evidence="4">S-XJ-1</strain>
    </source>
</reference>
<accession>A0A2A2WSH1</accession>
<name>A0A2A2WSH1_9ACTN</name>
<evidence type="ECO:0000313" key="4">
    <source>
        <dbReference type="Proteomes" id="UP000218810"/>
    </source>
</evidence>
<protein>
    <recommendedName>
        <fullName evidence="5">DUF4878 domain-containing protein</fullName>
    </recommendedName>
</protein>
<dbReference type="EMBL" id="NTGA01000007">
    <property type="protein sequence ID" value="PAY24138.1"/>
    <property type="molecule type" value="Genomic_DNA"/>
</dbReference>
<keyword evidence="2" id="KW-1133">Transmembrane helix</keyword>
<keyword evidence="2" id="KW-0812">Transmembrane</keyword>
<keyword evidence="2" id="KW-0472">Membrane</keyword>
<feature type="region of interest" description="Disordered" evidence="1">
    <location>
        <begin position="1"/>
        <end position="24"/>
    </location>
</feature>
<evidence type="ECO:0008006" key="5">
    <source>
        <dbReference type="Google" id="ProtNLM"/>
    </source>
</evidence>
<feature type="transmembrane region" description="Helical" evidence="2">
    <location>
        <begin position="31"/>
        <end position="52"/>
    </location>
</feature>
<gene>
    <name evidence="3" type="ORF">CEY15_03835</name>
</gene>
<evidence type="ECO:0000256" key="1">
    <source>
        <dbReference type="SAM" id="MobiDB-lite"/>
    </source>
</evidence>
<keyword evidence="4" id="KW-1185">Reference proteome</keyword>
<evidence type="ECO:0000256" key="2">
    <source>
        <dbReference type="SAM" id="Phobius"/>
    </source>
</evidence>
<evidence type="ECO:0000313" key="3">
    <source>
        <dbReference type="EMBL" id="PAY24138.1"/>
    </source>
</evidence>
<dbReference type="RefSeq" id="WP_095717382.1">
    <property type="nucleotide sequence ID" value="NZ_NTGA01000007.1"/>
</dbReference>
<dbReference type="Proteomes" id="UP000218810">
    <property type="component" value="Unassembled WGS sequence"/>
</dbReference>
<sequence length="183" mass="18991">MTTTSPQTPDGRPDPGDQRIGGGRPRGGLRVALAAAAVVVAVVVGVLVWLVAAGPMSSSARAERAVEQTLRDMTGSESFSEFNSHLCAENRVPQDLVDNITASGEQTGTDLDAMLRESIAGSFPQDLVVTGVEINSDVATATVESESDESAPEQVRMLDEDGVWKVCEPGVGMGAVPQGDQPG</sequence>
<comment type="caution">
    <text evidence="3">The sequence shown here is derived from an EMBL/GenBank/DDBJ whole genome shotgun (WGS) entry which is preliminary data.</text>
</comment>